<dbReference type="PROSITE" id="PS50035">
    <property type="entry name" value="PLD"/>
    <property type="match status" value="2"/>
</dbReference>
<evidence type="ECO:0000313" key="4">
    <source>
        <dbReference type="Proteomes" id="UP001642482"/>
    </source>
</evidence>
<dbReference type="CDD" id="cd00138">
    <property type="entry name" value="PLDc_SF"/>
    <property type="match status" value="1"/>
</dbReference>
<dbReference type="InterPro" id="IPR025202">
    <property type="entry name" value="PLD-like_dom"/>
</dbReference>
<organism evidence="3 4">
    <name type="scientific">Sporothrix eucalyptigena</name>
    <dbReference type="NCBI Taxonomy" id="1812306"/>
    <lineage>
        <taxon>Eukaryota</taxon>
        <taxon>Fungi</taxon>
        <taxon>Dikarya</taxon>
        <taxon>Ascomycota</taxon>
        <taxon>Pezizomycotina</taxon>
        <taxon>Sordariomycetes</taxon>
        <taxon>Sordariomycetidae</taxon>
        <taxon>Ophiostomatales</taxon>
        <taxon>Ophiostomataceae</taxon>
        <taxon>Sporothrix</taxon>
    </lineage>
</organism>
<feature type="compositionally biased region" description="Basic and acidic residues" evidence="1">
    <location>
        <begin position="238"/>
        <end position="250"/>
    </location>
</feature>
<comment type="caution">
    <text evidence="3">The sequence shown here is derived from an EMBL/GenBank/DDBJ whole genome shotgun (WGS) entry which is preliminary data.</text>
</comment>
<evidence type="ECO:0000256" key="1">
    <source>
        <dbReference type="SAM" id="MobiDB-lite"/>
    </source>
</evidence>
<evidence type="ECO:0000259" key="2">
    <source>
        <dbReference type="PROSITE" id="PS50035"/>
    </source>
</evidence>
<feature type="domain" description="PLD phosphodiesterase" evidence="2">
    <location>
        <begin position="181"/>
        <end position="208"/>
    </location>
</feature>
<dbReference type="SUPFAM" id="SSF56024">
    <property type="entry name" value="Phospholipase D/nuclease"/>
    <property type="match status" value="2"/>
</dbReference>
<reference evidence="3 4" key="1">
    <citation type="submission" date="2024-01" db="EMBL/GenBank/DDBJ databases">
        <authorList>
            <person name="Allen C."/>
            <person name="Tagirdzhanova G."/>
        </authorList>
    </citation>
    <scope>NUCLEOTIDE SEQUENCE [LARGE SCALE GENOMIC DNA]</scope>
</reference>
<gene>
    <name evidence="3" type="ORF">SEUCBS140593_007374</name>
</gene>
<dbReference type="EMBL" id="CAWUHD010000088">
    <property type="protein sequence ID" value="CAK7229817.1"/>
    <property type="molecule type" value="Genomic_DNA"/>
</dbReference>
<feature type="compositionally biased region" description="Polar residues" evidence="1">
    <location>
        <begin position="260"/>
        <end position="269"/>
    </location>
</feature>
<name>A0ABP0CDY4_9PEZI</name>
<dbReference type="Proteomes" id="UP001642482">
    <property type="component" value="Unassembled WGS sequence"/>
</dbReference>
<feature type="domain" description="PLD phosphodiesterase" evidence="2">
    <location>
        <begin position="465"/>
        <end position="487"/>
    </location>
</feature>
<accession>A0ABP0CDY4</accession>
<dbReference type="PANTHER" id="PTHR21248">
    <property type="entry name" value="CARDIOLIPIN SYNTHASE"/>
    <property type="match status" value="1"/>
</dbReference>
<protein>
    <recommendedName>
        <fullName evidence="2">PLD phosphodiesterase domain-containing protein</fullName>
    </recommendedName>
</protein>
<feature type="region of interest" description="Disordered" evidence="1">
    <location>
        <begin position="236"/>
        <end position="270"/>
    </location>
</feature>
<dbReference type="InterPro" id="IPR001736">
    <property type="entry name" value="PLipase_D/transphosphatidylase"/>
</dbReference>
<dbReference type="PANTHER" id="PTHR21248:SF11">
    <property type="entry name" value="PLD PHOSPHODIESTERASE DOMAIN-CONTAINING PROTEIN"/>
    <property type="match status" value="1"/>
</dbReference>
<proteinExistence type="predicted"/>
<sequence>MADPHSFTRELIAQLKTVPLHITAAELPAYSYGNAPSPNNDDDDAAVAQFAGSSTPHTFRLGTGASQFASALLPALLNAKHEILFVTCFWAQSKSLSDLSTALTRLAAARSSYPQNRLRQPMRIRICFSSRSLFQKLLHTSSRDGYVYPPSTWESQLGLPSPDIFKAAGIDLSVKSLFFLPFSVMHPKYMIVDRKRAFLPSCNVSWEPWLEDCVEVTGEAVTPLLSFYSGTWQDDLPGWERGEAEAPVREDGEDGEDGETSQPTVSSPFEISPLDVDGRGSIVVRFPSSTAPIPTVILPSSHHRNPLFRPLPWQDYAPPPPTPLNLAMLHLFASASRHIYIHSPNLTTEAVVVAILTAVGRGVDVDICTGERMMVYEQILTAGTTTARCVRSLIKRYDALVQKQEQNGNGIGRLHIAYYKPLSSTKQNSDEEQAMLSGVSQPASKPFVANRSGFVVDTEQPVHSHIKLTIVDGEHTVLGSGNMDRASFFTSQELGILFHSTTFAQAVQTAVDRVLDGRLKQVYPPPFLE</sequence>
<dbReference type="Pfam" id="PF13091">
    <property type="entry name" value="PLDc_2"/>
    <property type="match status" value="1"/>
</dbReference>
<dbReference type="Gene3D" id="3.30.870.10">
    <property type="entry name" value="Endonuclease Chain A"/>
    <property type="match status" value="2"/>
</dbReference>
<keyword evidence="4" id="KW-1185">Reference proteome</keyword>
<evidence type="ECO:0000313" key="3">
    <source>
        <dbReference type="EMBL" id="CAK7229817.1"/>
    </source>
</evidence>